<evidence type="ECO:0000313" key="1">
    <source>
        <dbReference type="EMBL" id="KAJ9097003.1"/>
    </source>
</evidence>
<protein>
    <submittedName>
        <fullName evidence="1">Uncharacterized protein</fullName>
    </submittedName>
</protein>
<name>A0ACC2VD09_9TREE</name>
<dbReference type="Proteomes" id="UP001241377">
    <property type="component" value="Unassembled WGS sequence"/>
</dbReference>
<comment type="caution">
    <text evidence="1">The sequence shown here is derived from an EMBL/GenBank/DDBJ whole genome shotgun (WGS) entry which is preliminary data.</text>
</comment>
<organism evidence="1 2">
    <name type="scientific">Naganishia cerealis</name>
    <dbReference type="NCBI Taxonomy" id="610337"/>
    <lineage>
        <taxon>Eukaryota</taxon>
        <taxon>Fungi</taxon>
        <taxon>Dikarya</taxon>
        <taxon>Basidiomycota</taxon>
        <taxon>Agaricomycotina</taxon>
        <taxon>Tremellomycetes</taxon>
        <taxon>Filobasidiales</taxon>
        <taxon>Filobasidiaceae</taxon>
        <taxon>Naganishia</taxon>
    </lineage>
</organism>
<gene>
    <name evidence="1" type="ORF">QFC19_006948</name>
</gene>
<proteinExistence type="predicted"/>
<dbReference type="EMBL" id="JASBWR010000089">
    <property type="protein sequence ID" value="KAJ9097003.1"/>
    <property type="molecule type" value="Genomic_DNA"/>
</dbReference>
<keyword evidence="2" id="KW-1185">Reference proteome</keyword>
<sequence>MSDKEEERETETQDDELSKEERLEAAHAVETEDKDVAVKEANSESASLDAPKETESQGLEPKVDLPSVSDTVQNADNKQAAISMSDDNTNTEYADPSSEVPSLKATIEQQKATINKLRDEITDLKLDRMDLKDKINELEKKLAAGGTAKLPETPKYYPAKPVITTNKFASASKEDINAVTTDDFRERLLAWKGWQVDMTPWTNGQKISL</sequence>
<evidence type="ECO:0000313" key="2">
    <source>
        <dbReference type="Proteomes" id="UP001241377"/>
    </source>
</evidence>
<accession>A0ACC2VD09</accession>
<reference evidence="1" key="1">
    <citation type="submission" date="2023-04" db="EMBL/GenBank/DDBJ databases">
        <title>Draft Genome sequencing of Naganishia species isolated from polar environments using Oxford Nanopore Technology.</title>
        <authorList>
            <person name="Leo P."/>
            <person name="Venkateswaran K."/>
        </authorList>
    </citation>
    <scope>NUCLEOTIDE SEQUENCE</scope>
    <source>
        <strain evidence="1">MNA-CCFEE 5261</strain>
    </source>
</reference>